<evidence type="ECO:0000259" key="3">
    <source>
        <dbReference type="PROSITE" id="PS50112"/>
    </source>
</evidence>
<dbReference type="Gene3D" id="3.30.450.20">
    <property type="entry name" value="PAS domain"/>
    <property type="match status" value="1"/>
</dbReference>
<accession>A0ABV1VIV0</accession>
<keyword evidence="1" id="KW-0378">Hydrolase</keyword>
<dbReference type="CDD" id="cd00130">
    <property type="entry name" value="PAS"/>
    <property type="match status" value="1"/>
</dbReference>
<dbReference type="RefSeq" id="WP_350716917.1">
    <property type="nucleotide sequence ID" value="NZ_JBEPCO010000005.1"/>
</dbReference>
<dbReference type="PROSITE" id="PS50112">
    <property type="entry name" value="PAS"/>
    <property type="match status" value="1"/>
</dbReference>
<sequence length="635" mass="68523">MTSRWAGHREGDGPGHDGSDGVPGPGFARAVLHDLGAGVLTLDPSGRITSVNPWAEQLLGRSAAEMTGLDAHDLLHRYADGGPVPRERCALRNPLRGASAEEGSEEYFQRADGSTVPIIWAATPLVVDGRPEGLVLVFHDFSLHRSAAEEAQGRTEALETLTAQLHLVADISTVLVPTERISVTIRRLLRMLVPELGGWSAVDVDPGQQDVLERLAVRSSTHPQRARRLRGPLSPLPGPSRAALARLVNGDRPVVLSAEDVLHDPRAPLAATHRALFEQLGGHTAVVVPLRTRQRSYGILTVARTGSSPAHTEAEVALLADIGRRVGLVLDNARLYHEQQNVAETMQRQLLTPLPQVDHVRMAARYWPAESAMEIGGDWYDAFLLADGVLALVIGDVVGHDLQAAAHMAEVRNMLRTLAWDHQEPPSVIMHRLDEAVTHTSDAPMATLVFARVEGPEGGPWQFHWVNAGHPPPLLITSDGETRYLEGGHGPLIGMSEALRLGLEWPDAREELPPESILLLYTDGLVESRARPIDLGMAKLRHHAGVLARRLGERTVDDFCDELLARIAPRGDDVALLALRLPAAGVGAAGDTAPPPPAQSPHSEAAPDRAAPGSRREHPEVLDPTHDDPEDQGPV</sequence>
<evidence type="ECO:0000313" key="5">
    <source>
        <dbReference type="Proteomes" id="UP001490330"/>
    </source>
</evidence>
<evidence type="ECO:0000256" key="1">
    <source>
        <dbReference type="ARBA" id="ARBA00022801"/>
    </source>
</evidence>
<feature type="region of interest" description="Disordered" evidence="2">
    <location>
        <begin position="587"/>
        <end position="635"/>
    </location>
</feature>
<feature type="compositionally biased region" description="Basic and acidic residues" evidence="2">
    <location>
        <begin position="614"/>
        <end position="627"/>
    </location>
</feature>
<dbReference type="Proteomes" id="UP001490330">
    <property type="component" value="Unassembled WGS sequence"/>
</dbReference>
<dbReference type="InterPro" id="IPR001932">
    <property type="entry name" value="PPM-type_phosphatase-like_dom"/>
</dbReference>
<dbReference type="NCBIfam" id="TIGR00229">
    <property type="entry name" value="sensory_box"/>
    <property type="match status" value="1"/>
</dbReference>
<dbReference type="Gene3D" id="3.30.450.40">
    <property type="match status" value="1"/>
</dbReference>
<dbReference type="SUPFAM" id="SSF81606">
    <property type="entry name" value="PP2C-like"/>
    <property type="match status" value="1"/>
</dbReference>
<dbReference type="InterPro" id="IPR052016">
    <property type="entry name" value="Bact_Sigma-Reg"/>
</dbReference>
<feature type="compositionally biased region" description="Basic and acidic residues" evidence="2">
    <location>
        <begin position="7"/>
        <end position="19"/>
    </location>
</feature>
<dbReference type="InterPro" id="IPR029016">
    <property type="entry name" value="GAF-like_dom_sf"/>
</dbReference>
<feature type="region of interest" description="Disordered" evidence="2">
    <location>
        <begin position="1"/>
        <end position="27"/>
    </location>
</feature>
<name>A0ABV1VIV0_9ACTN</name>
<dbReference type="Gene3D" id="3.60.40.10">
    <property type="entry name" value="PPM-type phosphatase domain"/>
    <property type="match status" value="1"/>
</dbReference>
<reference evidence="4 5" key="1">
    <citation type="submission" date="2024-06" db="EMBL/GenBank/DDBJ databases">
        <title>The Natural Products Discovery Center: Release of the First 8490 Sequenced Strains for Exploring Actinobacteria Biosynthetic Diversity.</title>
        <authorList>
            <person name="Kalkreuter E."/>
            <person name="Kautsar S.A."/>
            <person name="Yang D."/>
            <person name="Bader C.D."/>
            <person name="Teijaro C.N."/>
            <person name="Fluegel L."/>
            <person name="Davis C.M."/>
            <person name="Simpson J.R."/>
            <person name="Lauterbach L."/>
            <person name="Steele A.D."/>
            <person name="Gui C."/>
            <person name="Meng S."/>
            <person name="Li G."/>
            <person name="Viehrig K."/>
            <person name="Ye F."/>
            <person name="Su P."/>
            <person name="Kiefer A.F."/>
            <person name="Nichols A."/>
            <person name="Cepeda A.J."/>
            <person name="Yan W."/>
            <person name="Fan B."/>
            <person name="Jiang Y."/>
            <person name="Adhikari A."/>
            <person name="Zheng C.-J."/>
            <person name="Schuster L."/>
            <person name="Cowan T.M."/>
            <person name="Smanski M.J."/>
            <person name="Chevrette M.G."/>
            <person name="De Carvalho L.P.S."/>
            <person name="Shen B."/>
        </authorList>
    </citation>
    <scope>NUCLEOTIDE SEQUENCE [LARGE SCALE GENOMIC DNA]</scope>
    <source>
        <strain evidence="4 5">NPDC000632</strain>
    </source>
</reference>
<dbReference type="SUPFAM" id="SSF55781">
    <property type="entry name" value="GAF domain-like"/>
    <property type="match status" value="1"/>
</dbReference>
<comment type="caution">
    <text evidence="4">The sequence shown here is derived from an EMBL/GenBank/DDBJ whole genome shotgun (WGS) entry which is preliminary data.</text>
</comment>
<dbReference type="PANTHER" id="PTHR43156:SF2">
    <property type="entry name" value="STAGE II SPORULATION PROTEIN E"/>
    <property type="match status" value="1"/>
</dbReference>
<dbReference type="InterPro" id="IPR035965">
    <property type="entry name" value="PAS-like_dom_sf"/>
</dbReference>
<dbReference type="Pfam" id="PF13426">
    <property type="entry name" value="PAS_9"/>
    <property type="match status" value="1"/>
</dbReference>
<dbReference type="Pfam" id="PF07228">
    <property type="entry name" value="SpoIIE"/>
    <property type="match status" value="1"/>
</dbReference>
<feature type="domain" description="PAS" evidence="3">
    <location>
        <begin position="29"/>
        <end position="76"/>
    </location>
</feature>
<dbReference type="InterPro" id="IPR000014">
    <property type="entry name" value="PAS"/>
</dbReference>
<dbReference type="SMART" id="SM00065">
    <property type="entry name" value="GAF"/>
    <property type="match status" value="1"/>
</dbReference>
<evidence type="ECO:0000313" key="4">
    <source>
        <dbReference type="EMBL" id="MER6905900.1"/>
    </source>
</evidence>
<dbReference type="SMART" id="SM00091">
    <property type="entry name" value="PAS"/>
    <property type="match status" value="1"/>
</dbReference>
<organism evidence="4 5">
    <name type="scientific">Streptomyces flaveolus</name>
    <dbReference type="NCBI Taxonomy" id="67297"/>
    <lineage>
        <taxon>Bacteria</taxon>
        <taxon>Bacillati</taxon>
        <taxon>Actinomycetota</taxon>
        <taxon>Actinomycetes</taxon>
        <taxon>Kitasatosporales</taxon>
        <taxon>Streptomycetaceae</taxon>
        <taxon>Streptomyces</taxon>
    </lineage>
</organism>
<keyword evidence="5" id="KW-1185">Reference proteome</keyword>
<dbReference type="InterPro" id="IPR003018">
    <property type="entry name" value="GAF"/>
</dbReference>
<dbReference type="SMART" id="SM00331">
    <property type="entry name" value="PP2C_SIG"/>
    <property type="match status" value="1"/>
</dbReference>
<dbReference type="SUPFAM" id="SSF55785">
    <property type="entry name" value="PYP-like sensor domain (PAS domain)"/>
    <property type="match status" value="1"/>
</dbReference>
<gene>
    <name evidence="4" type="ORF">ABT322_19425</name>
</gene>
<protein>
    <submittedName>
        <fullName evidence="4">SpoIIE family protein phosphatase</fullName>
    </submittedName>
</protein>
<dbReference type="EMBL" id="JBEPCV010000018">
    <property type="protein sequence ID" value="MER6905900.1"/>
    <property type="molecule type" value="Genomic_DNA"/>
</dbReference>
<dbReference type="InterPro" id="IPR036457">
    <property type="entry name" value="PPM-type-like_dom_sf"/>
</dbReference>
<evidence type="ECO:0000256" key="2">
    <source>
        <dbReference type="SAM" id="MobiDB-lite"/>
    </source>
</evidence>
<dbReference type="PANTHER" id="PTHR43156">
    <property type="entry name" value="STAGE II SPORULATION PROTEIN E-RELATED"/>
    <property type="match status" value="1"/>
</dbReference>
<proteinExistence type="predicted"/>
<dbReference type="Pfam" id="PF01590">
    <property type="entry name" value="GAF"/>
    <property type="match status" value="1"/>
</dbReference>